<dbReference type="PANTHER" id="PTHR33490">
    <property type="entry name" value="BLR5614 PROTEIN-RELATED"/>
    <property type="match status" value="1"/>
</dbReference>
<dbReference type="SMART" id="SM00460">
    <property type="entry name" value="TGc"/>
    <property type="match status" value="1"/>
</dbReference>
<feature type="signal peptide" evidence="2">
    <location>
        <begin position="1"/>
        <end position="22"/>
    </location>
</feature>
<feature type="transmembrane region" description="Helical" evidence="1">
    <location>
        <begin position="563"/>
        <end position="584"/>
    </location>
</feature>
<dbReference type="PANTHER" id="PTHR33490:SF6">
    <property type="entry name" value="SLL1049 PROTEIN"/>
    <property type="match status" value="1"/>
</dbReference>
<feature type="chain" id="PRO_5002536785" evidence="2">
    <location>
        <begin position="23"/>
        <end position="590"/>
    </location>
</feature>
<name>A0A0G1ENU7_9BACT</name>
<comment type="caution">
    <text evidence="4">The sequence shown here is derived from an EMBL/GenBank/DDBJ whole genome shotgun (WGS) entry which is preliminary data.</text>
</comment>
<sequence length="590" mass="65675">MRIQTLLIALFLLLVSCTRAYAADFSFDYDVTYAVKDTGTTHVRQNITITNETSEYYPRNYTLTISSNSVANVSARDSGSITPEVGTANDETTITVPFNTIAAGIHKQLSFTLEYDLGEVATLKGGIWEIIIPGTEKKEDVNSYTIQLTTPDSFGTPAYFSPPKKSPNLIWEWPEHGGKGISVAFGDLQSFAFTLHYHLFNESAQRQVQEITLPPDTAFQKIIVNSISETPKSVRTDPDGNWLATFPLSPHSEKEIIASGSAYLFIKPQSGFKLKLNDEEYQLYTKPQLYWEQSDEITTKARELRTPEAIYNFVVSYLQYDYSRLEPGIERLGAKTAFSYPKRAVCMEFSDLFVALTRSAGIPAREIHGYAYTTNSRLQPLSLGADILHAWAEYYDSNRQLWIPVDPTWGNTTHGVNYFHQLDFNHVAFAILGVSSDYPYPAGAFRTTNSQKDVFMEFTTPESKVPQPEFLLKFPTLMFAVSGLTTTVPVTVLNTGAVLIPKLALTTTTFNARAETESQLPPFATTVVPLQINPGIVWVGGKTLFTVTTQGQEFSSTITVIPLYVPLAAGALIIALFGILMLHVKRKITR</sequence>
<dbReference type="Proteomes" id="UP000034543">
    <property type="component" value="Unassembled WGS sequence"/>
</dbReference>
<proteinExistence type="predicted"/>
<dbReference type="InterPro" id="IPR002931">
    <property type="entry name" value="Transglutaminase-like"/>
</dbReference>
<dbReference type="Pfam" id="PF01841">
    <property type="entry name" value="Transglut_core"/>
    <property type="match status" value="1"/>
</dbReference>
<organism evidence="4 5">
    <name type="scientific">Candidatus Gottesmanbacteria bacterium GW2011_GWA1_43_11</name>
    <dbReference type="NCBI Taxonomy" id="1618436"/>
    <lineage>
        <taxon>Bacteria</taxon>
        <taxon>Candidatus Gottesmaniibacteriota</taxon>
    </lineage>
</organism>
<evidence type="ECO:0000256" key="2">
    <source>
        <dbReference type="SAM" id="SignalP"/>
    </source>
</evidence>
<evidence type="ECO:0000259" key="3">
    <source>
        <dbReference type="SMART" id="SM00460"/>
    </source>
</evidence>
<keyword evidence="2" id="KW-0732">Signal</keyword>
<keyword evidence="1" id="KW-0812">Transmembrane</keyword>
<gene>
    <name evidence="4" type="ORF">UV59_C0015G0014</name>
</gene>
<keyword evidence="1" id="KW-1133">Transmembrane helix</keyword>
<dbReference type="EMBL" id="LCFB01000015">
    <property type="protein sequence ID" value="KKS84691.1"/>
    <property type="molecule type" value="Genomic_DNA"/>
</dbReference>
<dbReference type="STRING" id="1618436.UV59_C0015G0014"/>
<dbReference type="PROSITE" id="PS51257">
    <property type="entry name" value="PROKAR_LIPOPROTEIN"/>
    <property type="match status" value="1"/>
</dbReference>
<dbReference type="Gene3D" id="3.10.620.30">
    <property type="match status" value="1"/>
</dbReference>
<dbReference type="SUPFAM" id="SSF54001">
    <property type="entry name" value="Cysteine proteinases"/>
    <property type="match status" value="1"/>
</dbReference>
<evidence type="ECO:0000313" key="5">
    <source>
        <dbReference type="Proteomes" id="UP000034543"/>
    </source>
</evidence>
<accession>A0A0G1ENU7</accession>
<evidence type="ECO:0000256" key="1">
    <source>
        <dbReference type="SAM" id="Phobius"/>
    </source>
</evidence>
<dbReference type="InterPro" id="IPR038765">
    <property type="entry name" value="Papain-like_cys_pep_sf"/>
</dbReference>
<evidence type="ECO:0000313" key="4">
    <source>
        <dbReference type="EMBL" id="KKS84691.1"/>
    </source>
</evidence>
<dbReference type="AlphaFoldDB" id="A0A0G1ENU7"/>
<feature type="domain" description="Transglutaminase-like" evidence="3">
    <location>
        <begin position="338"/>
        <end position="409"/>
    </location>
</feature>
<reference evidence="4 5" key="1">
    <citation type="journal article" date="2015" name="Nature">
        <title>rRNA introns, odd ribosomes, and small enigmatic genomes across a large radiation of phyla.</title>
        <authorList>
            <person name="Brown C.T."/>
            <person name="Hug L.A."/>
            <person name="Thomas B.C."/>
            <person name="Sharon I."/>
            <person name="Castelle C.J."/>
            <person name="Singh A."/>
            <person name="Wilkins M.J."/>
            <person name="Williams K.H."/>
            <person name="Banfield J.F."/>
        </authorList>
    </citation>
    <scope>NUCLEOTIDE SEQUENCE [LARGE SCALE GENOMIC DNA]</scope>
</reference>
<protein>
    <submittedName>
        <fullName evidence="4">Transglutaminase domain protein</fullName>
    </submittedName>
</protein>
<keyword evidence="1" id="KW-0472">Membrane</keyword>